<dbReference type="Proteomes" id="UP000538292">
    <property type="component" value="Unassembled WGS sequence"/>
</dbReference>
<sequence length="103" mass="12026">MSRPERGLKIAKSIKIVDWLKIEILDQISALFRGIHSANQHLMIDSLSSLVISVYVLARRMGFSFRELDQSVSQKLREHAREGHQLEEWYGDLSQLDDYLNKR</sequence>
<protein>
    <submittedName>
        <fullName evidence="1">MazG-like family protein</fullName>
    </submittedName>
</protein>
<reference evidence="1 2" key="1">
    <citation type="submission" date="2020-07" db="EMBL/GenBank/DDBJ databases">
        <title>Thermoactinomyces phylogeny.</title>
        <authorList>
            <person name="Dunlap C."/>
        </authorList>
    </citation>
    <scope>NUCLEOTIDE SEQUENCE [LARGE SCALE GENOMIC DNA]</scope>
    <source>
        <strain evidence="1 2">AMNI-1</strain>
    </source>
</reference>
<name>A0A7W1XTJ6_9BACL</name>
<keyword evidence="2" id="KW-1185">Reference proteome</keyword>
<dbReference type="Pfam" id="PF12643">
    <property type="entry name" value="MazG-like"/>
    <property type="match status" value="1"/>
</dbReference>
<comment type="caution">
    <text evidence="1">The sequence shown here is derived from an EMBL/GenBank/DDBJ whole genome shotgun (WGS) entry which is preliminary data.</text>
</comment>
<accession>A0A7W1XTJ6</accession>
<dbReference type="EMBL" id="JACEOL010000036">
    <property type="protein sequence ID" value="MBA4602882.1"/>
    <property type="molecule type" value="Genomic_DNA"/>
</dbReference>
<evidence type="ECO:0000313" key="1">
    <source>
        <dbReference type="EMBL" id="MBA4602882.1"/>
    </source>
</evidence>
<proteinExistence type="predicted"/>
<evidence type="ECO:0000313" key="2">
    <source>
        <dbReference type="Proteomes" id="UP000538292"/>
    </source>
</evidence>
<dbReference type="GO" id="GO:0047429">
    <property type="term" value="F:nucleoside triphosphate diphosphatase activity"/>
    <property type="evidence" value="ECO:0007669"/>
    <property type="project" value="InterPro"/>
</dbReference>
<dbReference type="GO" id="GO:0009143">
    <property type="term" value="P:nucleoside triphosphate catabolic process"/>
    <property type="evidence" value="ECO:0007669"/>
    <property type="project" value="InterPro"/>
</dbReference>
<organism evidence="1 2">
    <name type="scientific">Thermoactinomyces mirandus</name>
    <dbReference type="NCBI Taxonomy" id="2756294"/>
    <lineage>
        <taxon>Bacteria</taxon>
        <taxon>Bacillati</taxon>
        <taxon>Bacillota</taxon>
        <taxon>Bacilli</taxon>
        <taxon>Bacillales</taxon>
        <taxon>Thermoactinomycetaceae</taxon>
        <taxon>Thermoactinomyces</taxon>
    </lineage>
</organism>
<dbReference type="RefSeq" id="WP_181740866.1">
    <property type="nucleotide sequence ID" value="NZ_JACEOL010000036.1"/>
</dbReference>
<gene>
    <name evidence="1" type="ORF">H2C83_11275</name>
</gene>
<dbReference type="AlphaFoldDB" id="A0A7W1XTJ6"/>
<dbReference type="InterPro" id="IPR025984">
    <property type="entry name" value="DCTPP"/>
</dbReference>